<dbReference type="Gene3D" id="1.10.260.40">
    <property type="entry name" value="lambda repressor-like DNA-binding domains"/>
    <property type="match status" value="1"/>
</dbReference>
<protein>
    <recommendedName>
        <fullName evidence="1">HTH cro/C1-type domain-containing protein</fullName>
    </recommendedName>
</protein>
<organism evidence="2 3">
    <name type="scientific">Arsenicibacter rosenii</name>
    <dbReference type="NCBI Taxonomy" id="1750698"/>
    <lineage>
        <taxon>Bacteria</taxon>
        <taxon>Pseudomonadati</taxon>
        <taxon>Bacteroidota</taxon>
        <taxon>Cytophagia</taxon>
        <taxon>Cytophagales</taxon>
        <taxon>Spirosomataceae</taxon>
        <taxon>Arsenicibacter</taxon>
    </lineage>
</organism>
<reference evidence="2 3" key="1">
    <citation type="submission" date="2016-10" db="EMBL/GenBank/DDBJ databases">
        <title>Arsenicibacter rosenii gen. nov., sp. nov., an efficient arsenic-methylating bacterium isolated from an arsenic-contaminated paddy soil.</title>
        <authorList>
            <person name="Huang K."/>
        </authorList>
    </citation>
    <scope>NUCLEOTIDE SEQUENCE [LARGE SCALE GENOMIC DNA]</scope>
    <source>
        <strain evidence="2 3">SM-1</strain>
    </source>
</reference>
<comment type="caution">
    <text evidence="2">The sequence shown here is derived from an EMBL/GenBank/DDBJ whole genome shotgun (WGS) entry which is preliminary data.</text>
</comment>
<accession>A0A1S2VJS6</accession>
<name>A0A1S2VJS6_9BACT</name>
<evidence type="ECO:0000259" key="1">
    <source>
        <dbReference type="PROSITE" id="PS50943"/>
    </source>
</evidence>
<dbReference type="GO" id="GO:0003677">
    <property type="term" value="F:DNA binding"/>
    <property type="evidence" value="ECO:0007669"/>
    <property type="project" value="InterPro"/>
</dbReference>
<gene>
    <name evidence="2" type="ORF">BLX24_13820</name>
</gene>
<dbReference type="EMBL" id="MORL01000006">
    <property type="protein sequence ID" value="OIN58640.1"/>
    <property type="molecule type" value="Genomic_DNA"/>
</dbReference>
<feature type="domain" description="HTH cro/C1-type" evidence="1">
    <location>
        <begin position="47"/>
        <end position="71"/>
    </location>
</feature>
<keyword evidence="3" id="KW-1185">Reference proteome</keyword>
<dbReference type="CDD" id="cd00093">
    <property type="entry name" value="HTH_XRE"/>
    <property type="match status" value="1"/>
</dbReference>
<evidence type="ECO:0000313" key="2">
    <source>
        <dbReference type="EMBL" id="OIN58640.1"/>
    </source>
</evidence>
<proteinExistence type="predicted"/>
<dbReference type="PROSITE" id="PS50943">
    <property type="entry name" value="HTH_CROC1"/>
    <property type="match status" value="1"/>
</dbReference>
<dbReference type="SUPFAM" id="SSF47413">
    <property type="entry name" value="lambda repressor-like DNA-binding domains"/>
    <property type="match status" value="1"/>
</dbReference>
<dbReference type="Proteomes" id="UP000181790">
    <property type="component" value="Unassembled WGS sequence"/>
</dbReference>
<evidence type="ECO:0000313" key="3">
    <source>
        <dbReference type="Proteomes" id="UP000181790"/>
    </source>
</evidence>
<sequence length="76" mass="8660">MNINNELPPVASVLYGYEQKTGLKVKRDRSFYARIEINPKRFGLLLRGKIEPTISEADRIAKVFGVTINEILTPKQ</sequence>
<dbReference type="AlphaFoldDB" id="A0A1S2VJS6"/>
<dbReference type="RefSeq" id="WP_071503747.1">
    <property type="nucleotide sequence ID" value="NZ_MORL01000006.1"/>
</dbReference>
<dbReference type="InterPro" id="IPR001387">
    <property type="entry name" value="Cro/C1-type_HTH"/>
</dbReference>
<dbReference type="InterPro" id="IPR010982">
    <property type="entry name" value="Lambda_DNA-bd_dom_sf"/>
</dbReference>